<evidence type="ECO:0000313" key="5">
    <source>
        <dbReference type="EMBL" id="XDP45130.1"/>
    </source>
</evidence>
<dbReference type="AlphaFoldDB" id="A0AB39L446"/>
<reference evidence="5" key="1">
    <citation type="submission" date="2024-07" db="EMBL/GenBank/DDBJ databases">
        <authorList>
            <person name="fu j."/>
        </authorList>
    </citation>
    <scope>NUCLEOTIDE SEQUENCE</scope>
    <source>
        <strain evidence="5">P10A9</strain>
    </source>
</reference>
<dbReference type="GO" id="GO:0000976">
    <property type="term" value="F:transcription cis-regulatory region binding"/>
    <property type="evidence" value="ECO:0007669"/>
    <property type="project" value="TreeGrafter"/>
</dbReference>
<dbReference type="PANTHER" id="PTHR47894">
    <property type="entry name" value="HTH-TYPE TRANSCRIPTIONAL REGULATOR GADX"/>
    <property type="match status" value="1"/>
</dbReference>
<keyword evidence="1" id="KW-0805">Transcription regulation</keyword>
<keyword evidence="2" id="KW-0238">DNA-binding</keyword>
<dbReference type="KEGG" id="spue:AB5L97_17985"/>
<dbReference type="GO" id="GO:0003700">
    <property type="term" value="F:DNA-binding transcription factor activity"/>
    <property type="evidence" value="ECO:0007669"/>
    <property type="project" value="InterPro"/>
</dbReference>
<name>A0AB39L446_9MICC</name>
<evidence type="ECO:0000256" key="1">
    <source>
        <dbReference type="ARBA" id="ARBA00023015"/>
    </source>
</evidence>
<dbReference type="InterPro" id="IPR032687">
    <property type="entry name" value="AraC-type_N"/>
</dbReference>
<dbReference type="PROSITE" id="PS01124">
    <property type="entry name" value="HTH_ARAC_FAMILY_2"/>
    <property type="match status" value="1"/>
</dbReference>
<gene>
    <name evidence="5" type="ORF">AB5L97_17985</name>
</gene>
<evidence type="ECO:0000259" key="4">
    <source>
        <dbReference type="PROSITE" id="PS01124"/>
    </source>
</evidence>
<sequence>MSYLRSASLRGFRTIATAFGGDADSLAARSGLPPRCLDLDDMLIPATRTAAMLELAADELECPDLGLRMAKLQSVSVLGPLAIAMTNSPSIGGALDSLARYLSVHSRVLTLSLRENPDGTAIFYGPAGAGGPVQAIDLGLGFIHRTITFLNRGRYGLLGVELPYVPAAPLETVEAFFGAPVRVGGVESAAVLRLPADLPGRALVGVNETLRQLAVAFLDEQSSGQGHDVVPRVQTAVRESLGTGKVELAGVARLMFMHPRTLQRQLAAAGVTFGGVVDDARRETALRLLMSTSVSLGQIAAMVGFTDQPSFTRAARRWWDAPPSQVRARQT</sequence>
<dbReference type="GO" id="GO:0005829">
    <property type="term" value="C:cytosol"/>
    <property type="evidence" value="ECO:0007669"/>
    <property type="project" value="TreeGrafter"/>
</dbReference>
<evidence type="ECO:0000256" key="3">
    <source>
        <dbReference type="ARBA" id="ARBA00023163"/>
    </source>
</evidence>
<dbReference type="RefSeq" id="WP_369045708.1">
    <property type="nucleotide sequence ID" value="NZ_CP163302.1"/>
</dbReference>
<protein>
    <submittedName>
        <fullName evidence="5">AraC family transcriptional regulator</fullName>
    </submittedName>
</protein>
<evidence type="ECO:0000256" key="2">
    <source>
        <dbReference type="ARBA" id="ARBA00023125"/>
    </source>
</evidence>
<dbReference type="InterPro" id="IPR009057">
    <property type="entry name" value="Homeodomain-like_sf"/>
</dbReference>
<dbReference type="EMBL" id="CP163302">
    <property type="protein sequence ID" value="XDP45130.1"/>
    <property type="molecule type" value="Genomic_DNA"/>
</dbReference>
<dbReference type="PANTHER" id="PTHR47894:SF4">
    <property type="entry name" value="HTH-TYPE TRANSCRIPTIONAL REGULATOR GADX"/>
    <property type="match status" value="1"/>
</dbReference>
<dbReference type="InterPro" id="IPR018060">
    <property type="entry name" value="HTH_AraC"/>
</dbReference>
<accession>A0AB39L446</accession>
<proteinExistence type="predicted"/>
<dbReference type="Pfam" id="PF12833">
    <property type="entry name" value="HTH_18"/>
    <property type="match status" value="1"/>
</dbReference>
<feature type="domain" description="HTH araC/xylS-type" evidence="4">
    <location>
        <begin position="231"/>
        <end position="329"/>
    </location>
</feature>
<dbReference type="Gene3D" id="1.10.10.60">
    <property type="entry name" value="Homeodomain-like"/>
    <property type="match status" value="1"/>
</dbReference>
<dbReference type="SMART" id="SM00342">
    <property type="entry name" value="HTH_ARAC"/>
    <property type="match status" value="1"/>
</dbReference>
<dbReference type="Pfam" id="PF12625">
    <property type="entry name" value="Arabinose_bd"/>
    <property type="match status" value="1"/>
</dbReference>
<keyword evidence="3" id="KW-0804">Transcription</keyword>
<dbReference type="SUPFAM" id="SSF46689">
    <property type="entry name" value="Homeodomain-like"/>
    <property type="match status" value="1"/>
</dbReference>
<organism evidence="5">
    <name type="scientific">Sinomonas puerhi</name>
    <dbReference type="NCBI Taxonomy" id="3238584"/>
    <lineage>
        <taxon>Bacteria</taxon>
        <taxon>Bacillati</taxon>
        <taxon>Actinomycetota</taxon>
        <taxon>Actinomycetes</taxon>
        <taxon>Micrococcales</taxon>
        <taxon>Micrococcaceae</taxon>
        <taxon>Sinomonas</taxon>
    </lineage>
</organism>